<dbReference type="RefSeq" id="WP_342020625.1">
    <property type="nucleotide sequence ID" value="NZ_JBBYAK010000001.1"/>
</dbReference>
<gene>
    <name evidence="1" type="ORF">NST17_16285</name>
</gene>
<sequence>MATRLFLVTFLRRKMLYFGDETLSRRHFEPENSLFRRRDSFSSPF</sequence>
<reference evidence="1 2" key="1">
    <citation type="submission" date="2024-03" db="EMBL/GenBank/DDBJ databases">
        <title>Bacilli Hybrid Assemblies.</title>
        <authorList>
            <person name="Kovac J."/>
        </authorList>
    </citation>
    <scope>NUCLEOTIDE SEQUENCE [LARGE SCALE GENOMIC DNA]</scope>
    <source>
        <strain evidence="1 2">FSL M8-0022</strain>
    </source>
</reference>
<accession>A0ABU9K0S0</accession>
<dbReference type="EMBL" id="JBBYAK010000001">
    <property type="protein sequence ID" value="MEL3958719.1"/>
    <property type="molecule type" value="Genomic_DNA"/>
</dbReference>
<dbReference type="Proteomes" id="UP001459714">
    <property type="component" value="Unassembled WGS sequence"/>
</dbReference>
<protein>
    <submittedName>
        <fullName evidence="1">Uncharacterized protein</fullName>
    </submittedName>
</protein>
<comment type="caution">
    <text evidence="1">The sequence shown here is derived from an EMBL/GenBank/DDBJ whole genome shotgun (WGS) entry which is preliminary data.</text>
</comment>
<evidence type="ECO:0000313" key="2">
    <source>
        <dbReference type="Proteomes" id="UP001459714"/>
    </source>
</evidence>
<proteinExistence type="predicted"/>
<organism evidence="1 2">
    <name type="scientific">Caldifermentibacillus hisashii</name>
    <dbReference type="NCBI Taxonomy" id="996558"/>
    <lineage>
        <taxon>Bacteria</taxon>
        <taxon>Bacillati</taxon>
        <taxon>Bacillota</taxon>
        <taxon>Bacilli</taxon>
        <taxon>Bacillales</taxon>
        <taxon>Bacillaceae</taxon>
        <taxon>Caldifermentibacillus</taxon>
    </lineage>
</organism>
<keyword evidence="2" id="KW-1185">Reference proteome</keyword>
<evidence type="ECO:0000313" key="1">
    <source>
        <dbReference type="EMBL" id="MEL3958719.1"/>
    </source>
</evidence>
<name>A0ABU9K0S0_9BACI</name>